<dbReference type="PANTHER" id="PTHR36352">
    <property type="entry name" value="EXPRESSED PROTEIN"/>
    <property type="match status" value="1"/>
</dbReference>
<sequence length="98" mass="10892">MMACGSIRMSVHPRVSGFHFHVPLSSASLLPIHHNSDSFSKLRNLIRLAAAPSLLPKASPRIDGPTDYDDGVTLGTVKLPVDTDLQRFDSLLFQKFWF</sequence>
<gene>
    <name evidence="2" type="ORF">DEO72_LG9g1227</name>
</gene>
<organism evidence="2 3">
    <name type="scientific">Vigna unguiculata</name>
    <name type="common">Cowpea</name>
    <dbReference type="NCBI Taxonomy" id="3917"/>
    <lineage>
        <taxon>Eukaryota</taxon>
        <taxon>Viridiplantae</taxon>
        <taxon>Streptophyta</taxon>
        <taxon>Embryophyta</taxon>
        <taxon>Tracheophyta</taxon>
        <taxon>Spermatophyta</taxon>
        <taxon>Magnoliopsida</taxon>
        <taxon>eudicotyledons</taxon>
        <taxon>Gunneridae</taxon>
        <taxon>Pentapetalae</taxon>
        <taxon>rosids</taxon>
        <taxon>fabids</taxon>
        <taxon>Fabales</taxon>
        <taxon>Fabaceae</taxon>
        <taxon>Papilionoideae</taxon>
        <taxon>50 kb inversion clade</taxon>
        <taxon>NPAAA clade</taxon>
        <taxon>indigoferoid/millettioid clade</taxon>
        <taxon>Phaseoleae</taxon>
        <taxon>Vigna</taxon>
    </lineage>
</organism>
<dbReference type="GO" id="GO:0009570">
    <property type="term" value="C:chloroplast stroma"/>
    <property type="evidence" value="ECO:0007669"/>
    <property type="project" value="TreeGrafter"/>
</dbReference>
<dbReference type="Proteomes" id="UP000501690">
    <property type="component" value="Linkage Group LG9"/>
</dbReference>
<feature type="domain" description="DUF7148" evidence="1">
    <location>
        <begin position="69"/>
        <end position="94"/>
    </location>
</feature>
<name>A0A4D6MXQ2_VIGUN</name>
<accession>A0A4D6MXQ2</accession>
<evidence type="ECO:0000259" key="1">
    <source>
        <dbReference type="Pfam" id="PF23650"/>
    </source>
</evidence>
<dbReference type="Pfam" id="PF23650">
    <property type="entry name" value="DUF7148"/>
    <property type="match status" value="1"/>
</dbReference>
<evidence type="ECO:0000313" key="2">
    <source>
        <dbReference type="EMBL" id="QCE06216.1"/>
    </source>
</evidence>
<dbReference type="EMBL" id="CP039353">
    <property type="protein sequence ID" value="QCE06216.1"/>
    <property type="molecule type" value="Genomic_DNA"/>
</dbReference>
<dbReference type="AlphaFoldDB" id="A0A4D6MXQ2"/>
<protein>
    <recommendedName>
        <fullName evidence="1">DUF7148 domain-containing protein</fullName>
    </recommendedName>
</protein>
<dbReference type="InterPro" id="IPR055572">
    <property type="entry name" value="DUF7148"/>
</dbReference>
<reference evidence="2 3" key="1">
    <citation type="submission" date="2019-04" db="EMBL/GenBank/DDBJ databases">
        <title>An improved genome assembly and genetic linkage map for asparagus bean, Vigna unguiculata ssp. sesquipedialis.</title>
        <authorList>
            <person name="Xia Q."/>
            <person name="Zhang R."/>
            <person name="Dong Y."/>
        </authorList>
    </citation>
    <scope>NUCLEOTIDE SEQUENCE [LARGE SCALE GENOMIC DNA]</scope>
    <source>
        <tissue evidence="2">Leaf</tissue>
    </source>
</reference>
<evidence type="ECO:0000313" key="3">
    <source>
        <dbReference type="Proteomes" id="UP000501690"/>
    </source>
</evidence>
<keyword evidence="3" id="KW-1185">Reference proteome</keyword>
<dbReference type="GO" id="GO:0009535">
    <property type="term" value="C:chloroplast thylakoid membrane"/>
    <property type="evidence" value="ECO:0007669"/>
    <property type="project" value="TreeGrafter"/>
</dbReference>
<proteinExistence type="predicted"/>
<dbReference type="PANTHER" id="PTHR36352:SF1">
    <property type="entry name" value="EXPRESSED PROTEIN"/>
    <property type="match status" value="1"/>
</dbReference>